<keyword evidence="3" id="KW-1185">Reference proteome</keyword>
<feature type="region of interest" description="Disordered" evidence="1">
    <location>
        <begin position="1"/>
        <end position="116"/>
    </location>
</feature>
<reference evidence="2 3" key="1">
    <citation type="submission" date="2024-03" db="EMBL/GenBank/DDBJ databases">
        <title>A high-quality draft genome sequence of Diaporthe vaccinii, a causative agent of upright dieback and viscid rot disease in cranberry plants.</title>
        <authorList>
            <person name="Sarrasin M."/>
            <person name="Lang B.F."/>
            <person name="Burger G."/>
        </authorList>
    </citation>
    <scope>NUCLEOTIDE SEQUENCE [LARGE SCALE GENOMIC DNA]</scope>
    <source>
        <strain evidence="2 3">IS7</strain>
    </source>
</reference>
<proteinExistence type="predicted"/>
<evidence type="ECO:0000256" key="1">
    <source>
        <dbReference type="SAM" id="MobiDB-lite"/>
    </source>
</evidence>
<protein>
    <submittedName>
        <fullName evidence="2">Uncharacterized protein</fullName>
    </submittedName>
</protein>
<organism evidence="2 3">
    <name type="scientific">Diaporthe vaccinii</name>
    <dbReference type="NCBI Taxonomy" id="105482"/>
    <lineage>
        <taxon>Eukaryota</taxon>
        <taxon>Fungi</taxon>
        <taxon>Dikarya</taxon>
        <taxon>Ascomycota</taxon>
        <taxon>Pezizomycotina</taxon>
        <taxon>Sordariomycetes</taxon>
        <taxon>Sordariomycetidae</taxon>
        <taxon>Diaporthales</taxon>
        <taxon>Diaporthaceae</taxon>
        <taxon>Diaporthe</taxon>
        <taxon>Diaporthe eres species complex</taxon>
    </lineage>
</organism>
<sequence length="135" mass="14333">MSQSVPEKQKEMKKTTPAQSDGDIWTALGMETPLSLPTLVSVRKKKRKHIEVGRCQAGAKQSNHAPPPRVSTPGSSPSAHRQPCTPPKADSGRRAPASQSRCTRGDPGVEEGGGEAQVEARFAKGEVNAVVRNVA</sequence>
<name>A0ABR4DZT8_9PEZI</name>
<accession>A0ABR4DZT8</accession>
<gene>
    <name evidence="2" type="ORF">FJTKL_01647</name>
</gene>
<comment type="caution">
    <text evidence="2">The sequence shown here is derived from an EMBL/GenBank/DDBJ whole genome shotgun (WGS) entry which is preliminary data.</text>
</comment>
<dbReference type="Proteomes" id="UP001600888">
    <property type="component" value="Unassembled WGS sequence"/>
</dbReference>
<dbReference type="EMBL" id="JBAWTH010000128">
    <property type="protein sequence ID" value="KAL2275690.1"/>
    <property type="molecule type" value="Genomic_DNA"/>
</dbReference>
<evidence type="ECO:0000313" key="3">
    <source>
        <dbReference type="Proteomes" id="UP001600888"/>
    </source>
</evidence>
<evidence type="ECO:0000313" key="2">
    <source>
        <dbReference type="EMBL" id="KAL2275690.1"/>
    </source>
</evidence>